<dbReference type="PROSITE" id="PS00622">
    <property type="entry name" value="HTH_LUXR_1"/>
    <property type="match status" value="1"/>
</dbReference>
<feature type="domain" description="Response regulatory" evidence="7">
    <location>
        <begin position="11"/>
        <end position="125"/>
    </location>
</feature>
<dbReference type="InterPro" id="IPR001789">
    <property type="entry name" value="Sig_transdc_resp-reg_receiver"/>
</dbReference>
<dbReference type="PROSITE" id="PS50110">
    <property type="entry name" value="RESPONSE_REGULATORY"/>
    <property type="match status" value="1"/>
</dbReference>
<protein>
    <submittedName>
        <fullName evidence="8">Response regulator</fullName>
    </submittedName>
</protein>
<dbReference type="InterPro" id="IPR016032">
    <property type="entry name" value="Sig_transdc_resp-reg_C-effctor"/>
</dbReference>
<accession>A0ABV6REV7</accession>
<dbReference type="CDD" id="cd17535">
    <property type="entry name" value="REC_NarL-like"/>
    <property type="match status" value="1"/>
</dbReference>
<dbReference type="CDD" id="cd06170">
    <property type="entry name" value="LuxR_C_like"/>
    <property type="match status" value="1"/>
</dbReference>
<dbReference type="Pfam" id="PF00196">
    <property type="entry name" value="GerE"/>
    <property type="match status" value="1"/>
</dbReference>
<dbReference type="InterPro" id="IPR011006">
    <property type="entry name" value="CheY-like_superfamily"/>
</dbReference>
<dbReference type="PANTHER" id="PTHR43214">
    <property type="entry name" value="TWO-COMPONENT RESPONSE REGULATOR"/>
    <property type="match status" value="1"/>
</dbReference>
<dbReference type="PRINTS" id="PR00038">
    <property type="entry name" value="HTHLUXR"/>
</dbReference>
<dbReference type="PANTHER" id="PTHR43214:SF24">
    <property type="entry name" value="TRANSCRIPTIONAL REGULATORY PROTEIN NARL-RELATED"/>
    <property type="match status" value="1"/>
</dbReference>
<evidence type="ECO:0000256" key="1">
    <source>
        <dbReference type="ARBA" id="ARBA00022553"/>
    </source>
</evidence>
<sequence length="221" mass="23388">MTQLPHRAPIRVIVADDHAAVRAGLVALLDAAEDIHVVGEAGDGPQTLAIAREHRPDVVLTDVRMPGATGIDITPDLCATGARVLVVSSFDLDDYVLGALAAGADGYLVKSEDPARFLAAVRAVAAGDAALSREAMRAVLARLRGGEPATVEALPPPPPGPALTAREEDVLRLLATGMSNREIARELFIELTTVKSHLTHVLAKLGVDSRLQAALWWQENR</sequence>
<dbReference type="SUPFAM" id="SSF52172">
    <property type="entry name" value="CheY-like"/>
    <property type="match status" value="1"/>
</dbReference>
<reference evidence="8 9" key="1">
    <citation type="submission" date="2024-09" db="EMBL/GenBank/DDBJ databases">
        <authorList>
            <person name="Sun Q."/>
            <person name="Mori K."/>
        </authorList>
    </citation>
    <scope>NUCLEOTIDE SEQUENCE [LARGE SCALE GENOMIC DNA]</scope>
    <source>
        <strain evidence="8 9">CICC 10874</strain>
    </source>
</reference>
<dbReference type="InterPro" id="IPR000792">
    <property type="entry name" value="Tscrpt_reg_LuxR_C"/>
</dbReference>
<keyword evidence="1 5" id="KW-0597">Phosphoprotein</keyword>
<feature type="modified residue" description="4-aspartylphosphate" evidence="5">
    <location>
        <position position="62"/>
    </location>
</feature>
<keyword evidence="3" id="KW-0238">DNA-binding</keyword>
<dbReference type="Proteomes" id="UP001589793">
    <property type="component" value="Unassembled WGS sequence"/>
</dbReference>
<dbReference type="Gene3D" id="3.40.50.2300">
    <property type="match status" value="1"/>
</dbReference>
<evidence type="ECO:0000256" key="3">
    <source>
        <dbReference type="ARBA" id="ARBA00023125"/>
    </source>
</evidence>
<dbReference type="SMART" id="SM00448">
    <property type="entry name" value="REC"/>
    <property type="match status" value="1"/>
</dbReference>
<dbReference type="InterPro" id="IPR039420">
    <property type="entry name" value="WalR-like"/>
</dbReference>
<dbReference type="SMART" id="SM00421">
    <property type="entry name" value="HTH_LUXR"/>
    <property type="match status" value="1"/>
</dbReference>
<proteinExistence type="predicted"/>
<dbReference type="EMBL" id="JBHLSV010000016">
    <property type="protein sequence ID" value="MFC0674892.1"/>
    <property type="molecule type" value="Genomic_DNA"/>
</dbReference>
<keyword evidence="2" id="KW-0805">Transcription regulation</keyword>
<comment type="caution">
    <text evidence="8">The sequence shown here is derived from an EMBL/GenBank/DDBJ whole genome shotgun (WGS) entry which is preliminary data.</text>
</comment>
<organism evidence="8 9">
    <name type="scientific">Brachybacterium hainanense</name>
    <dbReference type="NCBI Taxonomy" id="1541174"/>
    <lineage>
        <taxon>Bacteria</taxon>
        <taxon>Bacillati</taxon>
        <taxon>Actinomycetota</taxon>
        <taxon>Actinomycetes</taxon>
        <taxon>Micrococcales</taxon>
        <taxon>Dermabacteraceae</taxon>
        <taxon>Brachybacterium</taxon>
    </lineage>
</organism>
<name>A0ABV6REV7_9MICO</name>
<dbReference type="PROSITE" id="PS50043">
    <property type="entry name" value="HTH_LUXR_2"/>
    <property type="match status" value="1"/>
</dbReference>
<evidence type="ECO:0000259" key="6">
    <source>
        <dbReference type="PROSITE" id="PS50043"/>
    </source>
</evidence>
<evidence type="ECO:0000259" key="7">
    <source>
        <dbReference type="PROSITE" id="PS50110"/>
    </source>
</evidence>
<dbReference type="SUPFAM" id="SSF46894">
    <property type="entry name" value="C-terminal effector domain of the bipartite response regulators"/>
    <property type="match status" value="1"/>
</dbReference>
<dbReference type="RefSeq" id="WP_376981404.1">
    <property type="nucleotide sequence ID" value="NZ_JBHLSV010000016.1"/>
</dbReference>
<evidence type="ECO:0000256" key="4">
    <source>
        <dbReference type="ARBA" id="ARBA00023163"/>
    </source>
</evidence>
<evidence type="ECO:0000313" key="9">
    <source>
        <dbReference type="Proteomes" id="UP001589793"/>
    </source>
</evidence>
<keyword evidence="9" id="KW-1185">Reference proteome</keyword>
<evidence type="ECO:0000256" key="5">
    <source>
        <dbReference type="PROSITE-ProRule" id="PRU00169"/>
    </source>
</evidence>
<dbReference type="InterPro" id="IPR058245">
    <property type="entry name" value="NreC/VraR/RcsB-like_REC"/>
</dbReference>
<evidence type="ECO:0000256" key="2">
    <source>
        <dbReference type="ARBA" id="ARBA00023015"/>
    </source>
</evidence>
<keyword evidence="4" id="KW-0804">Transcription</keyword>
<evidence type="ECO:0000313" key="8">
    <source>
        <dbReference type="EMBL" id="MFC0674892.1"/>
    </source>
</evidence>
<gene>
    <name evidence="8" type="ORF">ACFFF6_13070</name>
</gene>
<dbReference type="Pfam" id="PF00072">
    <property type="entry name" value="Response_reg"/>
    <property type="match status" value="1"/>
</dbReference>
<feature type="domain" description="HTH luxR-type" evidence="6">
    <location>
        <begin position="156"/>
        <end position="221"/>
    </location>
</feature>